<proteinExistence type="predicted"/>
<gene>
    <name evidence="2" type="ORF">MKW98_008293</name>
</gene>
<keyword evidence="3" id="KW-1185">Reference proteome</keyword>
<evidence type="ECO:0000313" key="3">
    <source>
        <dbReference type="Proteomes" id="UP001202328"/>
    </source>
</evidence>
<evidence type="ECO:0000259" key="1">
    <source>
        <dbReference type="Pfam" id="PF08387"/>
    </source>
</evidence>
<dbReference type="PANTHER" id="PTHR31900">
    <property type="entry name" value="F-BOX/RNI SUPERFAMILY PROTEIN-RELATED"/>
    <property type="match status" value="1"/>
</dbReference>
<protein>
    <recommendedName>
        <fullName evidence="1">FBD domain-containing protein</fullName>
    </recommendedName>
</protein>
<reference evidence="2" key="1">
    <citation type="submission" date="2022-04" db="EMBL/GenBank/DDBJ databases">
        <title>A functionally conserved STORR gene fusion in Papaver species that diverged 16.8 million years ago.</title>
        <authorList>
            <person name="Catania T."/>
        </authorList>
    </citation>
    <scope>NUCLEOTIDE SEQUENCE</scope>
    <source>
        <strain evidence="2">S-188037</strain>
    </source>
</reference>
<dbReference type="Pfam" id="PF08387">
    <property type="entry name" value="FBD"/>
    <property type="match status" value="1"/>
</dbReference>
<organism evidence="2 3">
    <name type="scientific">Papaver atlanticum</name>
    <dbReference type="NCBI Taxonomy" id="357466"/>
    <lineage>
        <taxon>Eukaryota</taxon>
        <taxon>Viridiplantae</taxon>
        <taxon>Streptophyta</taxon>
        <taxon>Embryophyta</taxon>
        <taxon>Tracheophyta</taxon>
        <taxon>Spermatophyta</taxon>
        <taxon>Magnoliopsida</taxon>
        <taxon>Ranunculales</taxon>
        <taxon>Papaveraceae</taxon>
        <taxon>Papaveroideae</taxon>
        <taxon>Papaver</taxon>
    </lineage>
</organism>
<dbReference type="AlphaFoldDB" id="A0AAD4XBM8"/>
<name>A0AAD4XBM8_9MAGN</name>
<evidence type="ECO:0000313" key="2">
    <source>
        <dbReference type="EMBL" id="KAI3878016.1"/>
    </source>
</evidence>
<dbReference type="Proteomes" id="UP001202328">
    <property type="component" value="Unassembled WGS sequence"/>
</dbReference>
<accession>A0AAD4XBM8</accession>
<feature type="domain" description="FBD" evidence="1">
    <location>
        <begin position="142"/>
        <end position="183"/>
    </location>
</feature>
<dbReference type="EMBL" id="JAJJMB010012336">
    <property type="protein sequence ID" value="KAI3878016.1"/>
    <property type="molecule type" value="Genomic_DNA"/>
</dbReference>
<comment type="caution">
    <text evidence="2">The sequence shown here is derived from an EMBL/GenBank/DDBJ whole genome shotgun (WGS) entry which is preliminary data.</text>
</comment>
<dbReference type="InterPro" id="IPR050232">
    <property type="entry name" value="FBL13/AtMIF1-like"/>
</dbReference>
<dbReference type="PANTHER" id="PTHR31900:SF30">
    <property type="entry name" value="SUPERFAMILY PROTEIN, PUTATIVE-RELATED"/>
    <property type="match status" value="1"/>
</dbReference>
<sequence>MLERDFVSQNLSTLLDAEIILSRYAGNGETGDQLCYLVTKVFNCVSHVKYLTISKYGLKFLTYQDHFLKSLSPFYNLILLEVTTAASHIGYGFDDEVILPCWTVETLFKFLHVSPNLESLIFVDGFCDYKAYPSYDWWLDLIPHCLLQHLKSIEFRGCFWNQAEKDLVRLFLKKEKVLQTVKITVSGQSSYFSKK</sequence>
<dbReference type="InterPro" id="IPR006566">
    <property type="entry name" value="FBD"/>
</dbReference>